<reference evidence="2 3" key="1">
    <citation type="submission" date="2018-07" db="EMBL/GenBank/DDBJ databases">
        <title>Anaerosacharophilus polymeroproducens gen. nov. sp. nov., an anaerobic bacterium isolated from salt field.</title>
        <authorList>
            <person name="Kim W."/>
            <person name="Yang S.-H."/>
            <person name="Oh J."/>
            <person name="Lee J.-H."/>
            <person name="Kwon K.K."/>
        </authorList>
    </citation>
    <scope>NUCLEOTIDE SEQUENCE [LARGE SCALE GENOMIC DNA]</scope>
    <source>
        <strain evidence="2 3">MCWD5</strain>
    </source>
</reference>
<name>A0A371AQL8_9FIRM</name>
<dbReference type="Gene3D" id="3.20.20.70">
    <property type="entry name" value="Aldolase class I"/>
    <property type="match status" value="1"/>
</dbReference>
<dbReference type="CDD" id="cd11615">
    <property type="entry name" value="SAF_NeuB_like"/>
    <property type="match status" value="1"/>
</dbReference>
<dbReference type="EC" id="2.5.1.56" evidence="2"/>
<dbReference type="NCBIfam" id="TIGR03569">
    <property type="entry name" value="NeuB_NnaB"/>
    <property type="match status" value="1"/>
</dbReference>
<dbReference type="SMART" id="SM00858">
    <property type="entry name" value="SAF"/>
    <property type="match status" value="1"/>
</dbReference>
<keyword evidence="2" id="KW-0808">Transferase</keyword>
<dbReference type="Pfam" id="PF03102">
    <property type="entry name" value="NeuB"/>
    <property type="match status" value="1"/>
</dbReference>
<sequence>MGVLIIAEAGVNHNGDMKLAKRLIEEAKKAGADIVKFQTFVPEREVSKYAQKASYQKETTGEAGSQLEMIKKLQLSEENFIELKRYCEKLSIQFLSTPSDLESLEFLKELDMPFWKIPSNEITDLPYLIEIAKTNKPVILSTGMSTMEEIQQAVQVLNTNGSGEISLLHCTTEYPAPLEEVNLRAMNTLKEAFQCKVGYSDHTLGIHVPIAAAALGAVIIEKHFTLDSGMEGPDHRASLEPDQLKQMVEAIRKIEPALGDGIKRVTSSEAGNIIVARKSIVADKEIKKGETFTEENLTTKRPGNGISPMRWEEILGQKAKRDFQEDEMIEI</sequence>
<dbReference type="GO" id="GO:0047444">
    <property type="term" value="F:N-acylneuraminate-9-phosphate synthase activity"/>
    <property type="evidence" value="ECO:0007669"/>
    <property type="project" value="TreeGrafter"/>
</dbReference>
<protein>
    <submittedName>
        <fullName evidence="2">N-acetylneuraminate synthase</fullName>
        <ecNumber evidence="2">2.5.1.56</ecNumber>
    </submittedName>
</protein>
<dbReference type="InterPro" id="IPR013785">
    <property type="entry name" value="Aldolase_TIM"/>
</dbReference>
<dbReference type="PANTHER" id="PTHR42966">
    <property type="entry name" value="N-ACETYLNEURAMINATE SYNTHASE"/>
    <property type="match status" value="1"/>
</dbReference>
<dbReference type="Pfam" id="PF08666">
    <property type="entry name" value="SAF"/>
    <property type="match status" value="1"/>
</dbReference>
<proteinExistence type="predicted"/>
<dbReference type="InterPro" id="IPR036732">
    <property type="entry name" value="AFP_Neu5c_C_sf"/>
</dbReference>
<comment type="caution">
    <text evidence="2">The sequence shown here is derived from an EMBL/GenBank/DDBJ whole genome shotgun (WGS) entry which is preliminary data.</text>
</comment>
<dbReference type="InterPro" id="IPR020007">
    <property type="entry name" value="NeuB/NeuA"/>
</dbReference>
<dbReference type="InterPro" id="IPR013132">
    <property type="entry name" value="PseI/NeuA/B-like_N"/>
</dbReference>
<accession>A0A371AQL8</accession>
<evidence type="ECO:0000259" key="1">
    <source>
        <dbReference type="PROSITE" id="PS50844"/>
    </source>
</evidence>
<dbReference type="InterPro" id="IPR013974">
    <property type="entry name" value="SAF"/>
</dbReference>
<dbReference type="OrthoDB" id="9814210at2"/>
<dbReference type="Gene3D" id="3.90.1210.10">
    <property type="entry name" value="Antifreeze-like/N-acetylneuraminic acid synthase C-terminal domain"/>
    <property type="match status" value="1"/>
</dbReference>
<dbReference type="InterPro" id="IPR051690">
    <property type="entry name" value="PseI-like"/>
</dbReference>
<dbReference type="InterPro" id="IPR057736">
    <property type="entry name" value="SAF_PseI/NeuA/NeuB"/>
</dbReference>
<dbReference type="EMBL" id="QRCT01000051">
    <property type="protein sequence ID" value="RDU21876.1"/>
    <property type="molecule type" value="Genomic_DNA"/>
</dbReference>
<dbReference type="PROSITE" id="PS50844">
    <property type="entry name" value="AFP_LIKE"/>
    <property type="match status" value="1"/>
</dbReference>
<dbReference type="Proteomes" id="UP000255036">
    <property type="component" value="Unassembled WGS sequence"/>
</dbReference>
<feature type="domain" description="AFP-like" evidence="1">
    <location>
        <begin position="279"/>
        <end position="331"/>
    </location>
</feature>
<dbReference type="SUPFAM" id="SSF51269">
    <property type="entry name" value="AFP III-like domain"/>
    <property type="match status" value="1"/>
</dbReference>
<dbReference type="PANTHER" id="PTHR42966:SF1">
    <property type="entry name" value="SIALIC ACID SYNTHASE"/>
    <property type="match status" value="1"/>
</dbReference>
<evidence type="ECO:0000313" key="3">
    <source>
        <dbReference type="Proteomes" id="UP000255036"/>
    </source>
</evidence>
<evidence type="ECO:0000313" key="2">
    <source>
        <dbReference type="EMBL" id="RDU21876.1"/>
    </source>
</evidence>
<dbReference type="GO" id="GO:0016051">
    <property type="term" value="P:carbohydrate biosynthetic process"/>
    <property type="evidence" value="ECO:0007669"/>
    <property type="project" value="InterPro"/>
</dbReference>
<gene>
    <name evidence="2" type="primary">neuB</name>
    <name evidence="2" type="ORF">DWV06_18005</name>
</gene>
<dbReference type="InterPro" id="IPR006190">
    <property type="entry name" value="SAF_AFP_Neu5Ac"/>
</dbReference>
<dbReference type="SUPFAM" id="SSF51569">
    <property type="entry name" value="Aldolase"/>
    <property type="match status" value="1"/>
</dbReference>
<dbReference type="RefSeq" id="WP_115483608.1">
    <property type="nucleotide sequence ID" value="NZ_QRCT01000051.1"/>
</dbReference>
<organism evidence="2 3">
    <name type="scientific">Anaerosacchariphilus polymeriproducens</name>
    <dbReference type="NCBI Taxonomy" id="1812858"/>
    <lineage>
        <taxon>Bacteria</taxon>
        <taxon>Bacillati</taxon>
        <taxon>Bacillota</taxon>
        <taxon>Clostridia</taxon>
        <taxon>Lachnospirales</taxon>
        <taxon>Lachnospiraceae</taxon>
        <taxon>Anaerosacchariphilus</taxon>
    </lineage>
</organism>
<keyword evidence="3" id="KW-1185">Reference proteome</keyword>
<dbReference type="AlphaFoldDB" id="A0A371AQL8"/>
<dbReference type="GO" id="GO:0050462">
    <property type="term" value="F:N-acetylneuraminate synthase activity"/>
    <property type="evidence" value="ECO:0007669"/>
    <property type="project" value="UniProtKB-EC"/>
</dbReference>